<evidence type="ECO:0008006" key="3">
    <source>
        <dbReference type="Google" id="ProtNLM"/>
    </source>
</evidence>
<comment type="caution">
    <text evidence="1">The sequence shown here is derived from an EMBL/GenBank/DDBJ whole genome shotgun (WGS) entry which is preliminary data.</text>
</comment>
<keyword evidence="2" id="KW-1185">Reference proteome</keyword>
<gene>
    <name evidence="1" type="ORF">ABID41_003555</name>
</gene>
<accession>A0ABV2EPW6</accession>
<protein>
    <recommendedName>
        <fullName evidence="3">ArsR family transcriptional regulator</fullName>
    </recommendedName>
</protein>
<dbReference type="RefSeq" id="WP_331929876.1">
    <property type="nucleotide sequence ID" value="NZ_JBEPLU010000003.1"/>
</dbReference>
<reference evidence="1 2" key="1">
    <citation type="submission" date="2024-06" db="EMBL/GenBank/DDBJ databases">
        <title>Genomic Encyclopedia of Type Strains, Phase IV (KMG-IV): sequencing the most valuable type-strain genomes for metagenomic binning, comparative biology and taxonomic classification.</title>
        <authorList>
            <person name="Goeker M."/>
        </authorList>
    </citation>
    <scope>NUCLEOTIDE SEQUENCE [LARGE SCALE GENOMIC DNA]</scope>
    <source>
        <strain evidence="1 2">DSM 17809</strain>
    </source>
</reference>
<sequence length="162" mass="18014">MMTDLPLDNRRAIVRIFAYDALRALSSLARLGEGDLIEVLTFTGIWTLNSHHLIGEERYVELRDIPPDALRRPVSLDELLRLLSMPEDIVRAYVDRLIAKDMVERSPGGGLVVPSAVFSQPAMLDATNEIYGWAVALVTDMRSAGFRFGDDDELDLRGPASS</sequence>
<evidence type="ECO:0000313" key="2">
    <source>
        <dbReference type="Proteomes" id="UP001549110"/>
    </source>
</evidence>
<dbReference type="EMBL" id="JBEPLU010000003">
    <property type="protein sequence ID" value="MET3528416.1"/>
    <property type="molecule type" value="Genomic_DNA"/>
</dbReference>
<name>A0ABV2EPW6_9CAUL</name>
<proteinExistence type="predicted"/>
<evidence type="ECO:0000313" key="1">
    <source>
        <dbReference type="EMBL" id="MET3528416.1"/>
    </source>
</evidence>
<organism evidence="1 2">
    <name type="scientific">Phenylobacterium koreense</name>
    <dbReference type="NCBI Taxonomy" id="266125"/>
    <lineage>
        <taxon>Bacteria</taxon>
        <taxon>Pseudomonadati</taxon>
        <taxon>Pseudomonadota</taxon>
        <taxon>Alphaproteobacteria</taxon>
        <taxon>Caulobacterales</taxon>
        <taxon>Caulobacteraceae</taxon>
        <taxon>Phenylobacterium</taxon>
    </lineage>
</organism>
<dbReference type="Proteomes" id="UP001549110">
    <property type="component" value="Unassembled WGS sequence"/>
</dbReference>